<name>A0A5Q0H092_SACSY</name>
<evidence type="ECO:0000259" key="6">
    <source>
        <dbReference type="PROSITE" id="PS50977"/>
    </source>
</evidence>
<dbReference type="InterPro" id="IPR041586">
    <property type="entry name" value="PsrA_TetR_C"/>
</dbReference>
<keyword evidence="2 4" id="KW-0238">DNA-binding</keyword>
<keyword evidence="8" id="KW-1185">Reference proteome</keyword>
<dbReference type="PANTHER" id="PTHR30055">
    <property type="entry name" value="HTH-TYPE TRANSCRIPTIONAL REGULATOR RUTR"/>
    <property type="match status" value="1"/>
</dbReference>
<protein>
    <submittedName>
        <fullName evidence="7">TetR family transcriptional regulator</fullName>
    </submittedName>
</protein>
<feature type="domain" description="HTH tetR-type" evidence="6">
    <location>
        <begin position="62"/>
        <end position="123"/>
    </location>
</feature>
<gene>
    <name evidence="7" type="ORF">EKG83_17955</name>
</gene>
<sequence length="266" mass="28956">MGRRIRRAGGFRGTRGGPAPPRRPRGARAGRRPGRRGLPRGAGTVATVVTDVGRGPRAEQVGTTRRQILDTAERLFAERGLYAVSNRQISTAAGQGNNAAVGYHFGTKADLVRTIVRRHTERIEPLRLEAVAAVEGSVEVRDWVDCLVRPVTRHLAALGDPTWFARFAAQVITDPGFRAVMTEEALATPSLRRVLDGLRRCLPDLPDDVRAERGDMVRDLVVHVCAERERAVADGTVAVRSTWDDAATGLVDAITGLWLAPVSRRP</sequence>
<dbReference type="GO" id="GO:0003700">
    <property type="term" value="F:DNA-binding transcription factor activity"/>
    <property type="evidence" value="ECO:0007669"/>
    <property type="project" value="TreeGrafter"/>
</dbReference>
<accession>A0A5Q0H092</accession>
<evidence type="ECO:0000256" key="5">
    <source>
        <dbReference type="SAM" id="MobiDB-lite"/>
    </source>
</evidence>
<dbReference type="InterPro" id="IPR050109">
    <property type="entry name" value="HTH-type_TetR-like_transc_reg"/>
</dbReference>
<evidence type="ECO:0000313" key="8">
    <source>
        <dbReference type="Proteomes" id="UP000325787"/>
    </source>
</evidence>
<feature type="compositionally biased region" description="Basic residues" evidence="5">
    <location>
        <begin position="22"/>
        <end position="38"/>
    </location>
</feature>
<evidence type="ECO:0000256" key="3">
    <source>
        <dbReference type="ARBA" id="ARBA00023163"/>
    </source>
</evidence>
<dbReference type="AlphaFoldDB" id="A0A5Q0H092"/>
<keyword evidence="1" id="KW-0805">Transcription regulation</keyword>
<dbReference type="PROSITE" id="PS50977">
    <property type="entry name" value="HTH_TETR_2"/>
    <property type="match status" value="1"/>
</dbReference>
<evidence type="ECO:0000256" key="2">
    <source>
        <dbReference type="ARBA" id="ARBA00023125"/>
    </source>
</evidence>
<reference evidence="8" key="1">
    <citation type="journal article" date="2021" name="Curr. Microbiol.">
        <title>Complete genome of nocamycin-producing strain Saccharothrix syringae NRRL B-16468 reveals the biosynthetic potential for secondary metabolites.</title>
        <authorList>
            <person name="Mo X."/>
            <person name="Yang S."/>
        </authorList>
    </citation>
    <scope>NUCLEOTIDE SEQUENCE [LARGE SCALE GENOMIC DNA]</scope>
    <source>
        <strain evidence="8">ATCC 51364 / DSM 43886 / JCM 6844 / KCTC 9398 / NBRC 14523 / NRRL B-16468 / INA 2240</strain>
    </source>
</reference>
<feature type="DNA-binding region" description="H-T-H motif" evidence="4">
    <location>
        <begin position="86"/>
        <end position="105"/>
    </location>
</feature>
<feature type="region of interest" description="Disordered" evidence="5">
    <location>
        <begin position="1"/>
        <end position="42"/>
    </location>
</feature>
<evidence type="ECO:0000256" key="4">
    <source>
        <dbReference type="PROSITE-ProRule" id="PRU00335"/>
    </source>
</evidence>
<evidence type="ECO:0000256" key="1">
    <source>
        <dbReference type="ARBA" id="ARBA00023015"/>
    </source>
</evidence>
<dbReference type="InterPro" id="IPR001647">
    <property type="entry name" value="HTH_TetR"/>
</dbReference>
<dbReference type="PANTHER" id="PTHR30055:SF234">
    <property type="entry name" value="HTH-TYPE TRANSCRIPTIONAL REGULATOR BETI"/>
    <property type="match status" value="1"/>
</dbReference>
<dbReference type="SUPFAM" id="SSF46689">
    <property type="entry name" value="Homeodomain-like"/>
    <property type="match status" value="1"/>
</dbReference>
<evidence type="ECO:0000313" key="7">
    <source>
        <dbReference type="EMBL" id="QFZ19082.1"/>
    </source>
</evidence>
<dbReference type="Proteomes" id="UP000325787">
    <property type="component" value="Chromosome"/>
</dbReference>
<proteinExistence type="predicted"/>
<keyword evidence="3" id="KW-0804">Transcription</keyword>
<organism evidence="7 8">
    <name type="scientific">Saccharothrix syringae</name>
    <name type="common">Nocardiopsis syringae</name>
    <dbReference type="NCBI Taxonomy" id="103733"/>
    <lineage>
        <taxon>Bacteria</taxon>
        <taxon>Bacillati</taxon>
        <taxon>Actinomycetota</taxon>
        <taxon>Actinomycetes</taxon>
        <taxon>Pseudonocardiales</taxon>
        <taxon>Pseudonocardiaceae</taxon>
        <taxon>Saccharothrix</taxon>
    </lineage>
</organism>
<dbReference type="InterPro" id="IPR009057">
    <property type="entry name" value="Homeodomain-like_sf"/>
</dbReference>
<dbReference type="Pfam" id="PF17939">
    <property type="entry name" value="TetR_C_30"/>
    <property type="match status" value="1"/>
</dbReference>
<dbReference type="Gene3D" id="1.10.357.10">
    <property type="entry name" value="Tetracycline Repressor, domain 2"/>
    <property type="match status" value="1"/>
</dbReference>
<dbReference type="KEGG" id="ssyi:EKG83_17955"/>
<dbReference type="Pfam" id="PF00440">
    <property type="entry name" value="TetR_N"/>
    <property type="match status" value="1"/>
</dbReference>
<dbReference type="EMBL" id="CP034550">
    <property type="protein sequence ID" value="QFZ19082.1"/>
    <property type="molecule type" value="Genomic_DNA"/>
</dbReference>
<dbReference type="GO" id="GO:0000976">
    <property type="term" value="F:transcription cis-regulatory region binding"/>
    <property type="evidence" value="ECO:0007669"/>
    <property type="project" value="TreeGrafter"/>
</dbReference>